<dbReference type="Proteomes" id="UP000228535">
    <property type="component" value="Unassembled WGS sequence"/>
</dbReference>
<name>A0A2M9BAG0_9BACT</name>
<dbReference type="AlphaFoldDB" id="A0A2M9BAG0"/>
<gene>
    <name evidence="1" type="ORF">CLV45_3277</name>
</gene>
<organism evidence="1 2">
    <name type="scientific">Hymenobacter chitinivorans DSM 11115</name>
    <dbReference type="NCBI Taxonomy" id="1121954"/>
    <lineage>
        <taxon>Bacteria</taxon>
        <taxon>Pseudomonadati</taxon>
        <taxon>Bacteroidota</taxon>
        <taxon>Cytophagia</taxon>
        <taxon>Cytophagales</taxon>
        <taxon>Hymenobacteraceae</taxon>
        <taxon>Hymenobacter</taxon>
    </lineage>
</organism>
<evidence type="ECO:0000313" key="2">
    <source>
        <dbReference type="Proteomes" id="UP000228535"/>
    </source>
</evidence>
<protein>
    <submittedName>
        <fullName evidence="1">Uncharacterized protein</fullName>
    </submittedName>
</protein>
<evidence type="ECO:0000313" key="1">
    <source>
        <dbReference type="EMBL" id="PJJ54931.1"/>
    </source>
</evidence>
<proteinExistence type="predicted"/>
<comment type="caution">
    <text evidence="1">The sequence shown here is derived from an EMBL/GenBank/DDBJ whole genome shotgun (WGS) entry which is preliminary data.</text>
</comment>
<accession>A0A2M9BAG0</accession>
<dbReference type="EMBL" id="PGFA01000002">
    <property type="protein sequence ID" value="PJJ54931.1"/>
    <property type="molecule type" value="Genomic_DNA"/>
</dbReference>
<reference evidence="1 2" key="1">
    <citation type="submission" date="2017-11" db="EMBL/GenBank/DDBJ databases">
        <title>Genomic Encyclopedia of Archaeal and Bacterial Type Strains, Phase II (KMG-II): From Individual Species to Whole Genera.</title>
        <authorList>
            <person name="Goeker M."/>
        </authorList>
    </citation>
    <scope>NUCLEOTIDE SEQUENCE [LARGE SCALE GENOMIC DNA]</scope>
    <source>
        <strain evidence="1 2">DSM 11115</strain>
    </source>
</reference>
<keyword evidence="2" id="KW-1185">Reference proteome</keyword>
<sequence length="351" mass="39589">MYDNLHLYFRLPEPVQEFEDALAQSSAFAGNDGQTDERGRIQVRYRNLRIEYVPGQYWGTVRGSLHSFAQGSNVGMFNADEAVDACIDLASALGLPPEAFVTRKLEAGVNIVVPSSPLPFLETLSYHKKSRFYPLAPPTGCLRPLEYFAVHADYRLKYYDKGAYAARQGIPLPIGCRHLLRFEVVFTRVRVLNKLTGRTTLTLVDLVAPDVFNTVAAYVHEQWGKTVRRLPFDYSDLSIADGALLYSGADLAWWEGVRPHVPKSTFKRRQGDYRLLQEQAKLREGPHPYDLLMAEHIQSLCPDGLPLLTASPKNGTVLHTCNHVEVEGRVDREERLVGVDWDESSTRLWAA</sequence>